<dbReference type="OrthoDB" id="8185860at2759"/>
<dbReference type="GeneID" id="105263969"/>
<dbReference type="GO" id="GO:0005886">
    <property type="term" value="C:plasma membrane"/>
    <property type="evidence" value="ECO:0007669"/>
    <property type="project" value="UniProtKB-SubCell"/>
</dbReference>
<evidence type="ECO:0000256" key="7">
    <source>
        <dbReference type="ARBA" id="ARBA00023136"/>
    </source>
</evidence>
<dbReference type="KEGG" id="fas:105263969"/>
<dbReference type="Pfam" id="PF02949">
    <property type="entry name" value="7tm_6"/>
    <property type="match status" value="1"/>
</dbReference>
<dbReference type="EMBL" id="GBYB01009917">
    <property type="protein sequence ID" value="JAG79684.1"/>
    <property type="molecule type" value="Transcribed_RNA"/>
</dbReference>
<dbReference type="PANTHER" id="PTHR21137:SF35">
    <property type="entry name" value="ODORANT RECEPTOR 19A-RELATED"/>
    <property type="match status" value="1"/>
</dbReference>
<dbReference type="GO" id="GO:0007165">
    <property type="term" value="P:signal transduction"/>
    <property type="evidence" value="ECO:0007669"/>
    <property type="project" value="UniProtKB-KW"/>
</dbReference>
<dbReference type="RefSeq" id="XP_011298807.1">
    <property type="nucleotide sequence ID" value="XM_011300505.1"/>
</dbReference>
<accession>A0A0C9RA55</accession>
<name>A0A0C9RA55_9HYME</name>
<reference evidence="11" key="1">
    <citation type="submission" date="2015-01" db="EMBL/GenBank/DDBJ databases">
        <title>Transcriptome Assembly of Fopius arisanus.</title>
        <authorList>
            <person name="Geib S."/>
        </authorList>
    </citation>
    <scope>NUCLEOTIDE SEQUENCE</scope>
</reference>
<dbReference type="AlphaFoldDB" id="A0A0C9RA55"/>
<keyword evidence="9 10" id="KW-0807">Transducer</keyword>
<dbReference type="PANTHER" id="PTHR21137">
    <property type="entry name" value="ODORANT RECEPTOR"/>
    <property type="match status" value="1"/>
</dbReference>
<protein>
    <recommendedName>
        <fullName evidence="10">Odorant receptor</fullName>
    </recommendedName>
</protein>
<feature type="transmembrane region" description="Helical" evidence="10">
    <location>
        <begin position="140"/>
        <end position="166"/>
    </location>
</feature>
<accession>A0A9R1SX82</accession>
<evidence type="ECO:0000313" key="12">
    <source>
        <dbReference type="Proteomes" id="UP000694866"/>
    </source>
</evidence>
<evidence type="ECO:0000256" key="3">
    <source>
        <dbReference type="ARBA" id="ARBA00022606"/>
    </source>
</evidence>
<feature type="transmembrane region" description="Helical" evidence="10">
    <location>
        <begin position="186"/>
        <end position="205"/>
    </location>
</feature>
<evidence type="ECO:0000256" key="10">
    <source>
        <dbReference type="RuleBase" id="RU351113"/>
    </source>
</evidence>
<sequence length="407" mass="45634">MRQRSVTPARTMREQSEVSDSDVRYAYSLYEIIYRVMGLWPFTCQNIGSWGLTIFACTTQITMILFMTGETIISASQVDPQLMSFLSCNFLSLTKIIVVRANWSKMQLVIKDLISATNFLHDSKALAIVRARAKLGRTICIYQLGGTYFVCLPTIIATLPIFATIVNETVNDTSSGLRSFPLQTSRLFGGLSTSLYVIMFGYQIIQLFFTCTGNVGNDVCFFGIALNLTAQFECLALNCESISEPDTDVSRENIFSGTIKRQVELIELAKHLERTFNLIILCIVSANCSQICFYGILIIRSARAGDLVVCINTIICVIILTLQMFMYSYAGDSLSRAIENVGTTAYKCLWYEMSPANKQNVLFILVRTSKIFSLTAGKIYRMDLDSFKNIIKAIGSYFSVMQAMFNE</sequence>
<dbReference type="Proteomes" id="UP000694866">
    <property type="component" value="Unplaced"/>
</dbReference>
<evidence type="ECO:0000313" key="13">
    <source>
        <dbReference type="RefSeq" id="XP_011298807.1"/>
    </source>
</evidence>
<evidence type="ECO:0000256" key="2">
    <source>
        <dbReference type="ARBA" id="ARBA00022475"/>
    </source>
</evidence>
<evidence type="ECO:0000256" key="4">
    <source>
        <dbReference type="ARBA" id="ARBA00022692"/>
    </source>
</evidence>
<keyword evidence="5 10" id="KW-0552">Olfaction</keyword>
<dbReference type="GO" id="GO:0004984">
    <property type="term" value="F:olfactory receptor activity"/>
    <property type="evidence" value="ECO:0007669"/>
    <property type="project" value="InterPro"/>
</dbReference>
<keyword evidence="8 10" id="KW-0675">Receptor</keyword>
<proteinExistence type="inferred from homology"/>
<evidence type="ECO:0000256" key="9">
    <source>
        <dbReference type="ARBA" id="ARBA00023224"/>
    </source>
</evidence>
<dbReference type="InterPro" id="IPR004117">
    <property type="entry name" value="7tm6_olfct_rcpt"/>
</dbReference>
<keyword evidence="12" id="KW-1185">Reference proteome</keyword>
<keyword evidence="6 10" id="KW-1133">Transmembrane helix</keyword>
<evidence type="ECO:0000256" key="8">
    <source>
        <dbReference type="ARBA" id="ARBA00023170"/>
    </source>
</evidence>
<comment type="subcellular location">
    <subcellularLocation>
        <location evidence="1 10">Cell membrane</location>
        <topology evidence="1 10">Multi-pass membrane protein</topology>
    </subcellularLocation>
</comment>
<evidence type="ECO:0000256" key="1">
    <source>
        <dbReference type="ARBA" id="ARBA00004651"/>
    </source>
</evidence>
<feature type="transmembrane region" description="Helical" evidence="10">
    <location>
        <begin position="47"/>
        <end position="69"/>
    </location>
</feature>
<keyword evidence="7 10" id="KW-0472">Membrane</keyword>
<comment type="similarity">
    <text evidence="10">Belongs to the insect chemoreceptor superfamily. Heteromeric odorant receptor channel (TC 1.A.69) family.</text>
</comment>
<gene>
    <name evidence="11" type="primary">Or85e</name>
    <name evidence="13" type="synonym">LOC105263969</name>
    <name evidence="11" type="ORF">g.71645</name>
</gene>
<organism evidence="11">
    <name type="scientific">Fopius arisanus</name>
    <dbReference type="NCBI Taxonomy" id="64838"/>
    <lineage>
        <taxon>Eukaryota</taxon>
        <taxon>Metazoa</taxon>
        <taxon>Ecdysozoa</taxon>
        <taxon>Arthropoda</taxon>
        <taxon>Hexapoda</taxon>
        <taxon>Insecta</taxon>
        <taxon>Pterygota</taxon>
        <taxon>Neoptera</taxon>
        <taxon>Endopterygota</taxon>
        <taxon>Hymenoptera</taxon>
        <taxon>Apocrita</taxon>
        <taxon>Ichneumonoidea</taxon>
        <taxon>Braconidae</taxon>
        <taxon>Opiinae</taxon>
        <taxon>Fopius</taxon>
    </lineage>
</organism>
<reference evidence="13" key="2">
    <citation type="submission" date="2025-04" db="UniProtKB">
        <authorList>
            <consortium name="RefSeq"/>
        </authorList>
    </citation>
    <scope>IDENTIFICATION</scope>
    <source>
        <strain evidence="13">USDA-PBARC FA_bdor</strain>
        <tissue evidence="13">Whole organism</tissue>
    </source>
</reference>
<comment type="caution">
    <text evidence="10">Lacks conserved residue(s) required for the propagation of feature annotation.</text>
</comment>
<keyword evidence="4 10" id="KW-0812">Transmembrane</keyword>
<dbReference type="GO" id="GO:0005549">
    <property type="term" value="F:odorant binding"/>
    <property type="evidence" value="ECO:0007669"/>
    <property type="project" value="InterPro"/>
</dbReference>
<evidence type="ECO:0000313" key="11">
    <source>
        <dbReference type="EMBL" id="JAG79684.1"/>
    </source>
</evidence>
<keyword evidence="3 10" id="KW-0716">Sensory transduction</keyword>
<evidence type="ECO:0000256" key="6">
    <source>
        <dbReference type="ARBA" id="ARBA00022989"/>
    </source>
</evidence>
<evidence type="ECO:0000256" key="5">
    <source>
        <dbReference type="ARBA" id="ARBA00022725"/>
    </source>
</evidence>
<feature type="transmembrane region" description="Helical" evidence="10">
    <location>
        <begin position="278"/>
        <end position="299"/>
    </location>
</feature>
<keyword evidence="2" id="KW-1003">Cell membrane</keyword>
<feature type="transmembrane region" description="Helical" evidence="10">
    <location>
        <begin position="305"/>
        <end position="327"/>
    </location>
</feature>